<dbReference type="Pfam" id="PF02639">
    <property type="entry name" value="DUF188"/>
    <property type="match status" value="1"/>
</dbReference>
<dbReference type="PANTHER" id="PTHR35146:SF1">
    <property type="entry name" value="UPF0178 PROTEIN YAII"/>
    <property type="match status" value="1"/>
</dbReference>
<dbReference type="PANTHER" id="PTHR35146">
    <property type="entry name" value="UPF0178 PROTEIN YAII"/>
    <property type="match status" value="1"/>
</dbReference>
<dbReference type="Proteomes" id="UP000255102">
    <property type="component" value="Unassembled WGS sequence"/>
</dbReference>
<organism evidence="3 4">
    <name type="scientific">Moraxella ovis</name>
    <dbReference type="NCBI Taxonomy" id="29433"/>
    <lineage>
        <taxon>Bacteria</taxon>
        <taxon>Pseudomonadati</taxon>
        <taxon>Pseudomonadota</taxon>
        <taxon>Gammaproteobacteria</taxon>
        <taxon>Moraxellales</taxon>
        <taxon>Moraxellaceae</taxon>
        <taxon>Moraxella</taxon>
    </lineage>
</organism>
<evidence type="ECO:0000256" key="2">
    <source>
        <dbReference type="HAMAP-Rule" id="MF_00489"/>
    </source>
</evidence>
<dbReference type="CDD" id="cd18720">
    <property type="entry name" value="PIN_YqxD-like"/>
    <property type="match status" value="1"/>
</dbReference>
<dbReference type="EMBL" id="UGPW01000001">
    <property type="protein sequence ID" value="STY87768.1"/>
    <property type="molecule type" value="Genomic_DNA"/>
</dbReference>
<gene>
    <name evidence="3" type="primary">yaiI</name>
    <name evidence="3" type="ORF">NCTC11227_01788</name>
</gene>
<evidence type="ECO:0000256" key="1">
    <source>
        <dbReference type="ARBA" id="ARBA00008522"/>
    </source>
</evidence>
<evidence type="ECO:0000313" key="3">
    <source>
        <dbReference type="EMBL" id="STY87768.1"/>
    </source>
</evidence>
<evidence type="ECO:0000313" key="4">
    <source>
        <dbReference type="Proteomes" id="UP000255102"/>
    </source>
</evidence>
<name>A0A378PMR2_9GAMM</name>
<dbReference type="AlphaFoldDB" id="A0A378PMR2"/>
<dbReference type="InterPro" id="IPR003791">
    <property type="entry name" value="UPF0178"/>
</dbReference>
<proteinExistence type="inferred from homology"/>
<dbReference type="HAMAP" id="MF_00489">
    <property type="entry name" value="UPF0178"/>
    <property type="match status" value="1"/>
</dbReference>
<dbReference type="NCBIfam" id="NF001095">
    <property type="entry name" value="PRK00124.1"/>
    <property type="match status" value="1"/>
</dbReference>
<protein>
    <recommendedName>
        <fullName evidence="2">UPF0178 protein NCTC11227_01788</fullName>
    </recommendedName>
</protein>
<sequence length="184" mass="20361">MNIYIDADAIPAIAKELIIKTANRTDVMAIFVANNFIKLPPSPHLNMVVVSQGFDVADNYIVDNTQAGDLVITSDIPLANDVLEKGARVLTSRGEEFTLNNIKPKLNARDFMESLRGTNVLDPKQMGGQKSYSDKDKIAFANGLNRLVKAKTQPNPKTTRINHETEIVKIFANSCICDKLFLKN</sequence>
<reference evidence="3 4" key="1">
    <citation type="submission" date="2018-06" db="EMBL/GenBank/DDBJ databases">
        <authorList>
            <consortium name="Pathogen Informatics"/>
            <person name="Doyle S."/>
        </authorList>
    </citation>
    <scope>NUCLEOTIDE SEQUENCE [LARGE SCALE GENOMIC DNA]</scope>
    <source>
        <strain evidence="3 4">NCTC11227</strain>
    </source>
</reference>
<accession>A0A378PMR2</accession>
<comment type="similarity">
    <text evidence="1 2">Belongs to the UPF0178 family.</text>
</comment>